<feature type="domain" description="Fibronectin type-III" evidence="2">
    <location>
        <begin position="48"/>
        <end position="147"/>
    </location>
</feature>
<dbReference type="PROSITE" id="PS50853">
    <property type="entry name" value="FN3"/>
    <property type="match status" value="1"/>
</dbReference>
<dbReference type="EMBL" id="CP025791">
    <property type="protein sequence ID" value="AUP80655.1"/>
    <property type="molecule type" value="Genomic_DNA"/>
</dbReference>
<reference evidence="3 4" key="1">
    <citation type="submission" date="2018-01" db="EMBL/GenBank/DDBJ databases">
        <title>Complete genome sequence of Flavivirga eckloniae ECD14 isolated from seaweed Ecklonia cava.</title>
        <authorList>
            <person name="Lee J.H."/>
            <person name="Baik K.S."/>
            <person name="Seong C.N."/>
        </authorList>
    </citation>
    <scope>NUCLEOTIDE SEQUENCE [LARGE SCALE GENOMIC DNA]</scope>
    <source>
        <strain evidence="3 4">ECD14</strain>
    </source>
</reference>
<dbReference type="AlphaFoldDB" id="A0A2K9PUA5"/>
<dbReference type="KEGG" id="fek:C1H87_18825"/>
<proteinExistence type="predicted"/>
<dbReference type="Gene3D" id="2.60.40.10">
    <property type="entry name" value="Immunoglobulins"/>
    <property type="match status" value="2"/>
</dbReference>
<evidence type="ECO:0000259" key="2">
    <source>
        <dbReference type="PROSITE" id="PS50853"/>
    </source>
</evidence>
<evidence type="ECO:0000313" key="4">
    <source>
        <dbReference type="Proteomes" id="UP000235826"/>
    </source>
</evidence>
<dbReference type="SUPFAM" id="SSF49265">
    <property type="entry name" value="Fibronectin type III"/>
    <property type="match status" value="1"/>
</dbReference>
<dbReference type="PROSITE" id="PS51257">
    <property type="entry name" value="PROKAR_LIPOPROTEIN"/>
    <property type="match status" value="1"/>
</dbReference>
<dbReference type="Proteomes" id="UP000235826">
    <property type="component" value="Chromosome"/>
</dbReference>
<dbReference type="InterPro" id="IPR013783">
    <property type="entry name" value="Ig-like_fold"/>
</dbReference>
<evidence type="ECO:0000313" key="3">
    <source>
        <dbReference type="EMBL" id="AUP80655.1"/>
    </source>
</evidence>
<organism evidence="3 4">
    <name type="scientific">Flavivirga eckloniae</name>
    <dbReference type="NCBI Taxonomy" id="1803846"/>
    <lineage>
        <taxon>Bacteria</taxon>
        <taxon>Pseudomonadati</taxon>
        <taxon>Bacteroidota</taxon>
        <taxon>Flavobacteriia</taxon>
        <taxon>Flavobacteriales</taxon>
        <taxon>Flavobacteriaceae</taxon>
        <taxon>Flavivirga</taxon>
    </lineage>
</organism>
<dbReference type="InterPro" id="IPR003961">
    <property type="entry name" value="FN3_dom"/>
</dbReference>
<evidence type="ECO:0000256" key="1">
    <source>
        <dbReference type="SAM" id="MobiDB-lite"/>
    </source>
</evidence>
<name>A0A2K9PUA5_9FLAO</name>
<dbReference type="InterPro" id="IPR036116">
    <property type="entry name" value="FN3_sf"/>
</dbReference>
<keyword evidence="4" id="KW-1185">Reference proteome</keyword>
<gene>
    <name evidence="3" type="ORF">C1H87_18825</name>
</gene>
<sequence>MIKNEKIIMKKILLFTIIGFVIVACGGDSGGVPGPNPDPDPDPGANNAPTIPVLSEPSNNLLCIDNNLSFNWTASSDADGDSVKYTIEVSSDSEFTQITHSISGLTSTNRTIIMERNKAYYWRVKAIDSKNASSDFSSIFQFYTEGFGEENHLPFAPKLFKPELSSTVQGNSVLLGWGATDVDKDSLTFDVYLDTNPSPTTKILSDHPSKDYVVSNLAAGTYYWKVVAKDGKGGVTIGQIWSFNAN</sequence>
<accession>A0A2K9PUA5</accession>
<protein>
    <recommendedName>
        <fullName evidence="2">Fibronectin type-III domain-containing protein</fullName>
    </recommendedName>
</protein>
<feature type="region of interest" description="Disordered" evidence="1">
    <location>
        <begin position="31"/>
        <end position="51"/>
    </location>
</feature>